<evidence type="ECO:0000256" key="10">
    <source>
        <dbReference type="ARBA" id="ARBA00023224"/>
    </source>
</evidence>
<dbReference type="Ensembl" id="ENSMZET00005009463.1">
    <property type="protein sequence ID" value="ENSMZEP00005009114.1"/>
    <property type="gene ID" value="ENSMZEG00005006917.1"/>
</dbReference>
<dbReference type="InterPro" id="IPR017452">
    <property type="entry name" value="GPCR_Rhodpsn_7TM"/>
</dbReference>
<feature type="transmembrane region" description="Helical" evidence="13">
    <location>
        <begin position="335"/>
        <end position="359"/>
    </location>
</feature>
<dbReference type="GO" id="GO:0007200">
    <property type="term" value="P:phospholipase C-activating G protein-coupled receptor signaling pathway"/>
    <property type="evidence" value="ECO:0007669"/>
    <property type="project" value="TreeGrafter"/>
</dbReference>
<dbReference type="AlphaFoldDB" id="A0A3P9BGS6"/>
<evidence type="ECO:0000256" key="8">
    <source>
        <dbReference type="ARBA" id="ARBA00023170"/>
    </source>
</evidence>
<organism evidence="15 16">
    <name type="scientific">Maylandia zebra</name>
    <name type="common">zebra mbuna</name>
    <dbReference type="NCBI Taxonomy" id="106582"/>
    <lineage>
        <taxon>Eukaryota</taxon>
        <taxon>Metazoa</taxon>
        <taxon>Chordata</taxon>
        <taxon>Craniata</taxon>
        <taxon>Vertebrata</taxon>
        <taxon>Euteleostomi</taxon>
        <taxon>Actinopterygii</taxon>
        <taxon>Neopterygii</taxon>
        <taxon>Teleostei</taxon>
        <taxon>Neoteleostei</taxon>
        <taxon>Acanthomorphata</taxon>
        <taxon>Ovalentaria</taxon>
        <taxon>Cichlomorphae</taxon>
        <taxon>Cichliformes</taxon>
        <taxon>Cichlidae</taxon>
        <taxon>African cichlids</taxon>
        <taxon>Pseudocrenilabrinae</taxon>
        <taxon>Haplochromini</taxon>
        <taxon>Maylandia</taxon>
        <taxon>Maylandia zebra complex</taxon>
    </lineage>
</organism>
<comment type="similarity">
    <text evidence="12">Belongs to the G-protein coupled receptor 1 family.</text>
</comment>
<evidence type="ECO:0000313" key="16">
    <source>
        <dbReference type="Proteomes" id="UP000265160"/>
    </source>
</evidence>
<dbReference type="InterPro" id="IPR003912">
    <property type="entry name" value="Protea_act_rcpt"/>
</dbReference>
<evidence type="ECO:0000256" key="9">
    <source>
        <dbReference type="ARBA" id="ARBA00023180"/>
    </source>
</evidence>
<dbReference type="FunFam" id="1.20.1070.10:FF:000040">
    <property type="entry name" value="Coagulation factor 2 (thrombin) receptor"/>
    <property type="match status" value="1"/>
</dbReference>
<dbReference type="GO" id="GO:0015057">
    <property type="term" value="F:thrombin-activated receptor activity"/>
    <property type="evidence" value="ECO:0007669"/>
    <property type="project" value="InterPro"/>
</dbReference>
<evidence type="ECO:0000256" key="5">
    <source>
        <dbReference type="ARBA" id="ARBA00023040"/>
    </source>
</evidence>
<sequence length="387" mass="43677">MFTPYMLTQISVLSTPYILKMGLVLQLQPLKGCKPSSYKNATVHNVKTFLHGLQSVTAFSHSDNSASFLTYSPPALNLLNNSTVRYLGGSLSTRVIPIIYMLVVTVGIPANVSILCLLVTKIRKVSSAILYCSLAVSDLFLLLSLFFKAHYHFHGNHWVLGETACRVVTACFYGNLYCSATALACISIERHLAVVYPFLYKSMPKRMCAAWVSLALWGVFGVAIIPELIIQQSYWLPQLNRTTCHDVLPLDHSSHMFLLYYHLILIVFFLVVPLVVIAVCFARIINKLTRSHFDWVTYIKASTLVFSIFLVCFVPPGVLHFVHYVQLFVDGTETLYVYFNVAVCLCYVHTCLDPFLFLFMSKAAQSRFHFKTFKRKTLSSVLLTSNT</sequence>
<evidence type="ECO:0000256" key="2">
    <source>
        <dbReference type="ARBA" id="ARBA00022475"/>
    </source>
</evidence>
<dbReference type="PROSITE" id="PS50262">
    <property type="entry name" value="G_PROTEIN_RECEP_F1_2"/>
    <property type="match status" value="1"/>
</dbReference>
<evidence type="ECO:0000256" key="7">
    <source>
        <dbReference type="ARBA" id="ARBA00023157"/>
    </source>
</evidence>
<keyword evidence="9" id="KW-0325">Glycoprotein</keyword>
<dbReference type="PROSITE" id="PS00237">
    <property type="entry name" value="G_PROTEIN_RECEP_F1_1"/>
    <property type="match status" value="1"/>
</dbReference>
<feature type="domain" description="G-protein coupled receptors family 1 profile" evidence="14">
    <location>
        <begin position="110"/>
        <end position="357"/>
    </location>
</feature>
<keyword evidence="7 11" id="KW-1015">Disulfide bond</keyword>
<dbReference type="PANTHER" id="PTHR24232">
    <property type="entry name" value="G-PROTEIN COUPLED RECEPTOR"/>
    <property type="match status" value="1"/>
</dbReference>
<protein>
    <submittedName>
        <fullName evidence="15">Coagulation factor II thrombin receptor like 2</fullName>
    </submittedName>
</protein>
<dbReference type="Pfam" id="PF00001">
    <property type="entry name" value="7tm_1"/>
    <property type="match status" value="1"/>
</dbReference>
<keyword evidence="3 12" id="KW-0812">Transmembrane</keyword>
<dbReference type="GeneTree" id="ENSGT01050000244840"/>
<feature type="transmembrane region" description="Helical" evidence="13">
    <location>
        <begin position="98"/>
        <end position="119"/>
    </location>
</feature>
<dbReference type="SUPFAM" id="SSF81321">
    <property type="entry name" value="Family A G protein-coupled receptor-like"/>
    <property type="match status" value="1"/>
</dbReference>
<name>A0A3P9BGS6_9CICH</name>
<dbReference type="Proteomes" id="UP000265160">
    <property type="component" value="LG7"/>
</dbReference>
<reference evidence="15 16" key="1">
    <citation type="journal article" date="2014" name="Nature">
        <title>The genomic substrate for adaptive radiation in African cichlid fish.</title>
        <authorList>
            <person name="Brawand D."/>
            <person name="Wagner C.E."/>
            <person name="Li Y.I."/>
            <person name="Malinsky M."/>
            <person name="Keller I."/>
            <person name="Fan S."/>
            <person name="Simakov O."/>
            <person name="Ng A.Y."/>
            <person name="Lim Z.W."/>
            <person name="Bezault E."/>
            <person name="Turner-Maier J."/>
            <person name="Johnson J."/>
            <person name="Alcazar R."/>
            <person name="Noh H.J."/>
            <person name="Russell P."/>
            <person name="Aken B."/>
            <person name="Alfoldi J."/>
            <person name="Amemiya C."/>
            <person name="Azzouzi N."/>
            <person name="Baroiller J.F."/>
            <person name="Barloy-Hubler F."/>
            <person name="Berlin A."/>
            <person name="Bloomquist R."/>
            <person name="Carleton K.L."/>
            <person name="Conte M.A."/>
            <person name="D'Cotta H."/>
            <person name="Eshel O."/>
            <person name="Gaffney L."/>
            <person name="Galibert F."/>
            <person name="Gante H.F."/>
            <person name="Gnerre S."/>
            <person name="Greuter L."/>
            <person name="Guyon R."/>
            <person name="Haddad N.S."/>
            <person name="Haerty W."/>
            <person name="Harris R.M."/>
            <person name="Hofmann H.A."/>
            <person name="Hourlier T."/>
            <person name="Hulata G."/>
            <person name="Jaffe D.B."/>
            <person name="Lara M."/>
            <person name="Lee A.P."/>
            <person name="MacCallum I."/>
            <person name="Mwaiko S."/>
            <person name="Nikaido M."/>
            <person name="Nishihara H."/>
            <person name="Ozouf-Costaz C."/>
            <person name="Penman D.J."/>
            <person name="Przybylski D."/>
            <person name="Rakotomanga M."/>
            <person name="Renn S.C.P."/>
            <person name="Ribeiro F.J."/>
            <person name="Ron M."/>
            <person name="Salzburger W."/>
            <person name="Sanchez-Pulido L."/>
            <person name="Santos M.E."/>
            <person name="Searle S."/>
            <person name="Sharpe T."/>
            <person name="Swofford R."/>
            <person name="Tan F.J."/>
            <person name="Williams L."/>
            <person name="Young S."/>
            <person name="Yin S."/>
            <person name="Okada N."/>
            <person name="Kocher T.D."/>
            <person name="Miska E.A."/>
            <person name="Lander E.S."/>
            <person name="Venkatesh B."/>
            <person name="Fernald R.D."/>
            <person name="Meyer A."/>
            <person name="Ponting C.P."/>
            <person name="Streelman J.T."/>
            <person name="Lindblad-Toh K."/>
            <person name="Seehausen O."/>
            <person name="Di Palma F."/>
        </authorList>
    </citation>
    <scope>NUCLEOTIDE SEQUENCE</scope>
</reference>
<keyword evidence="4 13" id="KW-1133">Transmembrane helix</keyword>
<dbReference type="STRING" id="106582.ENSMZEP00005009114"/>
<dbReference type="PRINTS" id="PR01428">
    <property type="entry name" value="PROTEASEAR"/>
</dbReference>
<feature type="transmembrane region" description="Helical" evidence="13">
    <location>
        <begin position="209"/>
        <end position="230"/>
    </location>
</feature>
<dbReference type="InterPro" id="IPR003943">
    <property type="entry name" value="Prot_act_rcpt_3"/>
</dbReference>
<dbReference type="InterPro" id="IPR000276">
    <property type="entry name" value="GPCR_Rhodpsn"/>
</dbReference>
<evidence type="ECO:0000313" key="15">
    <source>
        <dbReference type="Ensembl" id="ENSMZEP00005009114.1"/>
    </source>
</evidence>
<evidence type="ECO:0000256" key="3">
    <source>
        <dbReference type="ARBA" id="ARBA00022692"/>
    </source>
</evidence>
<proteinExistence type="inferred from homology"/>
<dbReference type="GO" id="GO:0005886">
    <property type="term" value="C:plasma membrane"/>
    <property type="evidence" value="ECO:0007669"/>
    <property type="project" value="UniProtKB-SubCell"/>
</dbReference>
<dbReference type="PRINTS" id="PR00237">
    <property type="entry name" value="GPCRRHODOPSN"/>
</dbReference>
<dbReference type="GO" id="GO:0007596">
    <property type="term" value="P:blood coagulation"/>
    <property type="evidence" value="ECO:0007669"/>
    <property type="project" value="InterPro"/>
</dbReference>
<keyword evidence="6 13" id="KW-0472">Membrane</keyword>
<reference evidence="15" key="2">
    <citation type="submission" date="2025-08" db="UniProtKB">
        <authorList>
            <consortium name="Ensembl"/>
        </authorList>
    </citation>
    <scope>IDENTIFICATION</scope>
</reference>
<keyword evidence="8 12" id="KW-0675">Receptor</keyword>
<keyword evidence="2" id="KW-1003">Cell membrane</keyword>
<feature type="disulfide bond" evidence="11">
    <location>
        <begin position="165"/>
        <end position="244"/>
    </location>
</feature>
<evidence type="ECO:0000256" key="12">
    <source>
        <dbReference type="RuleBase" id="RU000688"/>
    </source>
</evidence>
<dbReference type="PRINTS" id="PR01429">
    <property type="entry name" value="PROTEASEAR3"/>
</dbReference>
<evidence type="ECO:0000256" key="13">
    <source>
        <dbReference type="SAM" id="Phobius"/>
    </source>
</evidence>
<feature type="transmembrane region" description="Helical" evidence="13">
    <location>
        <begin position="259"/>
        <end position="282"/>
    </location>
</feature>
<feature type="transmembrane region" description="Helical" evidence="13">
    <location>
        <begin position="128"/>
        <end position="147"/>
    </location>
</feature>
<evidence type="ECO:0000259" key="14">
    <source>
        <dbReference type="PROSITE" id="PS50262"/>
    </source>
</evidence>
<accession>A0A3P9BGS6</accession>
<evidence type="ECO:0000256" key="11">
    <source>
        <dbReference type="PIRSR" id="PIRSR603912-52"/>
    </source>
</evidence>
<keyword evidence="16" id="KW-1185">Reference proteome</keyword>
<dbReference type="Gene3D" id="1.20.1070.10">
    <property type="entry name" value="Rhodopsin 7-helix transmembrane proteins"/>
    <property type="match status" value="1"/>
</dbReference>
<keyword evidence="5 12" id="KW-0297">G-protein coupled receptor</keyword>
<reference evidence="15" key="3">
    <citation type="submission" date="2025-09" db="UniProtKB">
        <authorList>
            <consortium name="Ensembl"/>
        </authorList>
    </citation>
    <scope>IDENTIFICATION</scope>
</reference>
<comment type="subcellular location">
    <subcellularLocation>
        <location evidence="1">Cell membrane</location>
        <topology evidence="1">Multi-pass membrane protein</topology>
    </subcellularLocation>
</comment>
<feature type="transmembrane region" description="Helical" evidence="13">
    <location>
        <begin position="303"/>
        <end position="323"/>
    </location>
</feature>
<dbReference type="PANTHER" id="PTHR24232:SF0">
    <property type="entry name" value="PROTEINASE-ACTIVATED RECEPTOR 3"/>
    <property type="match status" value="1"/>
</dbReference>
<dbReference type="GO" id="GO:0035025">
    <property type="term" value="P:positive regulation of Rho protein signal transduction"/>
    <property type="evidence" value="ECO:0007669"/>
    <property type="project" value="TreeGrafter"/>
</dbReference>
<keyword evidence="10 12" id="KW-0807">Transducer</keyword>
<feature type="transmembrane region" description="Helical" evidence="13">
    <location>
        <begin position="167"/>
        <end position="188"/>
    </location>
</feature>
<evidence type="ECO:0000256" key="6">
    <source>
        <dbReference type="ARBA" id="ARBA00023136"/>
    </source>
</evidence>
<evidence type="ECO:0000256" key="1">
    <source>
        <dbReference type="ARBA" id="ARBA00004651"/>
    </source>
</evidence>
<evidence type="ECO:0000256" key="4">
    <source>
        <dbReference type="ARBA" id="ARBA00022989"/>
    </source>
</evidence>